<accession>A0A3A2ZSM3</accession>
<dbReference type="Proteomes" id="UP000266188">
    <property type="component" value="Unassembled WGS sequence"/>
</dbReference>
<evidence type="ECO:0000259" key="2">
    <source>
        <dbReference type="Pfam" id="PF04366"/>
    </source>
</evidence>
<keyword evidence="4" id="KW-1185">Reference proteome</keyword>
<dbReference type="PANTHER" id="PTHR15629:SF2">
    <property type="entry name" value="SH3 DOMAIN-CONTAINING YSC84-LIKE PROTEIN 1"/>
    <property type="match status" value="1"/>
</dbReference>
<dbReference type="InterPro" id="IPR051702">
    <property type="entry name" value="SH3_domain_YSC84-like"/>
</dbReference>
<gene>
    <name evidence="3" type="ORF">PHISCL_02342</name>
</gene>
<organism evidence="3 4">
    <name type="scientific">Aspergillus sclerotialis</name>
    <dbReference type="NCBI Taxonomy" id="2070753"/>
    <lineage>
        <taxon>Eukaryota</taxon>
        <taxon>Fungi</taxon>
        <taxon>Dikarya</taxon>
        <taxon>Ascomycota</taxon>
        <taxon>Pezizomycotina</taxon>
        <taxon>Eurotiomycetes</taxon>
        <taxon>Eurotiomycetidae</taxon>
        <taxon>Eurotiales</taxon>
        <taxon>Aspergillaceae</taxon>
        <taxon>Aspergillus</taxon>
        <taxon>Aspergillus subgen. Polypaecilum</taxon>
    </lineage>
</organism>
<evidence type="ECO:0000313" key="3">
    <source>
        <dbReference type="EMBL" id="RJE25313.1"/>
    </source>
</evidence>
<feature type="domain" description="Ysc84 actin-binding" evidence="2">
    <location>
        <begin position="1"/>
        <end position="81"/>
    </location>
</feature>
<evidence type="ECO:0000256" key="1">
    <source>
        <dbReference type="SAM" id="MobiDB-lite"/>
    </source>
</evidence>
<comment type="caution">
    <text evidence="3">The sequence shown here is derived from an EMBL/GenBank/DDBJ whole genome shotgun (WGS) entry which is preliminary data.</text>
</comment>
<dbReference type="OrthoDB" id="443981at2759"/>
<dbReference type="GO" id="GO:0051666">
    <property type="term" value="P:actin cortical patch localization"/>
    <property type="evidence" value="ECO:0007669"/>
    <property type="project" value="TreeGrafter"/>
</dbReference>
<dbReference type="InterPro" id="IPR007461">
    <property type="entry name" value="Ysc84_actin-binding"/>
</dbReference>
<evidence type="ECO:0000313" key="4">
    <source>
        <dbReference type="Proteomes" id="UP000266188"/>
    </source>
</evidence>
<name>A0A3A2ZSM3_9EURO</name>
<dbReference type="GO" id="GO:0030479">
    <property type="term" value="C:actin cortical patch"/>
    <property type="evidence" value="ECO:0007669"/>
    <property type="project" value="TreeGrafter"/>
</dbReference>
<feature type="compositionally biased region" description="Polar residues" evidence="1">
    <location>
        <begin position="187"/>
        <end position="204"/>
    </location>
</feature>
<reference evidence="4" key="1">
    <citation type="submission" date="2017-02" db="EMBL/GenBank/DDBJ databases">
        <authorList>
            <person name="Tafer H."/>
            <person name="Lopandic K."/>
        </authorList>
    </citation>
    <scope>NUCLEOTIDE SEQUENCE [LARGE SCALE GENOMIC DNA]</scope>
    <source>
        <strain evidence="4">CBS 366.77</strain>
    </source>
</reference>
<dbReference type="Pfam" id="PF04366">
    <property type="entry name" value="Ysc84"/>
    <property type="match status" value="1"/>
</dbReference>
<dbReference type="EMBL" id="MVGC01000051">
    <property type="protein sequence ID" value="RJE25313.1"/>
    <property type="molecule type" value="Genomic_DNA"/>
</dbReference>
<sequence length="253" mass="27330">MGPVGRTFEVQGGASLKGAAAIFAYSKTKGLYAGVSVEGGLVVESSHANMKMYHRNVTAKELLSGEITPPPEVEPLLRVLALDIFHPPKNQRSLDMVSGSRELPAMVENRSQSWVQSQPRLAELNAGAENQPPSEVHSESRLPAELHAESREPEIFELPAESNEVSTTVDPRRESNRDLTRVRRKPTATSSASGSQEETDQTSPDEARGGSEGPSMAVEPLDDSNQVSTAVERREESKGVDSHESNRTSPCCG</sequence>
<dbReference type="GO" id="GO:0051015">
    <property type="term" value="F:actin filament binding"/>
    <property type="evidence" value="ECO:0007669"/>
    <property type="project" value="TreeGrafter"/>
</dbReference>
<feature type="region of interest" description="Disordered" evidence="1">
    <location>
        <begin position="152"/>
        <end position="253"/>
    </location>
</feature>
<feature type="compositionally biased region" description="Basic and acidic residues" evidence="1">
    <location>
        <begin position="170"/>
        <end position="181"/>
    </location>
</feature>
<dbReference type="AlphaFoldDB" id="A0A3A2ZSM3"/>
<proteinExistence type="predicted"/>
<dbReference type="GO" id="GO:0051017">
    <property type="term" value="P:actin filament bundle assembly"/>
    <property type="evidence" value="ECO:0007669"/>
    <property type="project" value="TreeGrafter"/>
</dbReference>
<dbReference type="STRING" id="2070753.A0A3A2ZSM3"/>
<feature type="compositionally biased region" description="Basic and acidic residues" evidence="1">
    <location>
        <begin position="231"/>
        <end position="246"/>
    </location>
</feature>
<dbReference type="PANTHER" id="PTHR15629">
    <property type="entry name" value="SH3YL1 PROTEIN"/>
    <property type="match status" value="1"/>
</dbReference>
<protein>
    <submittedName>
        <fullName evidence="3">SH3 domain-containing protein</fullName>
    </submittedName>
</protein>
<dbReference type="GO" id="GO:0035091">
    <property type="term" value="F:phosphatidylinositol binding"/>
    <property type="evidence" value="ECO:0007669"/>
    <property type="project" value="TreeGrafter"/>
</dbReference>